<dbReference type="EMBL" id="MN740698">
    <property type="protein sequence ID" value="QHU08578.1"/>
    <property type="molecule type" value="Genomic_DNA"/>
</dbReference>
<accession>A0A6C0JXH5</accession>
<protein>
    <submittedName>
        <fullName evidence="1">Uncharacterized protein</fullName>
    </submittedName>
</protein>
<reference evidence="1" key="1">
    <citation type="journal article" date="2020" name="Nature">
        <title>Giant virus diversity and host interactions through global metagenomics.</title>
        <authorList>
            <person name="Schulz F."/>
            <person name="Roux S."/>
            <person name="Paez-Espino D."/>
            <person name="Jungbluth S."/>
            <person name="Walsh D.A."/>
            <person name="Denef V.J."/>
            <person name="McMahon K.D."/>
            <person name="Konstantinidis K.T."/>
            <person name="Eloe-Fadrosh E.A."/>
            <person name="Kyrpides N.C."/>
            <person name="Woyke T."/>
        </authorList>
    </citation>
    <scope>NUCLEOTIDE SEQUENCE</scope>
    <source>
        <strain evidence="1">GVMAG-S-1063924-116</strain>
    </source>
</reference>
<dbReference type="AlphaFoldDB" id="A0A6C0JXH5"/>
<evidence type="ECO:0000313" key="1">
    <source>
        <dbReference type="EMBL" id="QHU08578.1"/>
    </source>
</evidence>
<proteinExistence type="predicted"/>
<organism evidence="1">
    <name type="scientific">viral metagenome</name>
    <dbReference type="NCBI Taxonomy" id="1070528"/>
    <lineage>
        <taxon>unclassified sequences</taxon>
        <taxon>metagenomes</taxon>
        <taxon>organismal metagenomes</taxon>
    </lineage>
</organism>
<sequence length="117" mass="12907">MVSQPSNQQANSSSLPIPDMGRFSLYIAAGALIAVRGGDASGSWEDANNARRDLVLYMDEYRNSNREYPSYGTATDRIGCTRAEYFLAIMKCSMGGSDITREEYYTNVNAAVQRSNN</sequence>
<name>A0A6C0JXH5_9ZZZZ</name>